<sequence>MTPAAATAIIRAAIEDAHLAEILNRPGMTAHRIAHALEAEGWTITRTTPPTGPQTPA</sequence>
<reference evidence="1 2" key="1">
    <citation type="submission" date="2020-08" db="EMBL/GenBank/DDBJ databases">
        <title>Genomic Encyclopedia of Type Strains, Phase III (KMG-III): the genomes of soil and plant-associated and newly described type strains.</title>
        <authorList>
            <person name="Whitman W."/>
        </authorList>
    </citation>
    <scope>NUCLEOTIDE SEQUENCE [LARGE SCALE GENOMIC DNA]</scope>
    <source>
        <strain evidence="1 2">CECT 3226</strain>
    </source>
</reference>
<organism evidence="1 2">
    <name type="scientific">Streptomyces griseoloalbus</name>
    <dbReference type="NCBI Taxonomy" id="67303"/>
    <lineage>
        <taxon>Bacteria</taxon>
        <taxon>Bacillati</taxon>
        <taxon>Actinomycetota</taxon>
        <taxon>Actinomycetes</taxon>
        <taxon>Kitasatosporales</taxon>
        <taxon>Streptomycetaceae</taxon>
        <taxon>Streptomyces</taxon>
    </lineage>
</organism>
<keyword evidence="2" id="KW-1185">Reference proteome</keyword>
<dbReference type="Proteomes" id="UP000568022">
    <property type="component" value="Unassembled WGS sequence"/>
</dbReference>
<protein>
    <submittedName>
        <fullName evidence="1">DNA-binding IclR family transcriptional regulator</fullName>
    </submittedName>
</protein>
<dbReference type="EMBL" id="JACHJE010000013">
    <property type="protein sequence ID" value="MBB5128471.1"/>
    <property type="molecule type" value="Genomic_DNA"/>
</dbReference>
<comment type="caution">
    <text evidence="1">The sequence shown here is derived from an EMBL/GenBank/DDBJ whole genome shotgun (WGS) entry which is preliminary data.</text>
</comment>
<gene>
    <name evidence="1" type="ORF">FHS32_005246</name>
</gene>
<keyword evidence="1" id="KW-0238">DNA-binding</keyword>
<accession>A0A7W8BU45</accession>
<dbReference type="AlphaFoldDB" id="A0A7W8BU45"/>
<proteinExistence type="predicted"/>
<evidence type="ECO:0000313" key="1">
    <source>
        <dbReference type="EMBL" id="MBB5128471.1"/>
    </source>
</evidence>
<evidence type="ECO:0000313" key="2">
    <source>
        <dbReference type="Proteomes" id="UP000568022"/>
    </source>
</evidence>
<name>A0A7W8BU45_9ACTN</name>
<dbReference type="GO" id="GO:0003677">
    <property type="term" value="F:DNA binding"/>
    <property type="evidence" value="ECO:0007669"/>
    <property type="project" value="UniProtKB-KW"/>
</dbReference>